<evidence type="ECO:0000313" key="1">
    <source>
        <dbReference type="EMBL" id="GAI53708.1"/>
    </source>
</evidence>
<dbReference type="EMBL" id="BARV01040406">
    <property type="protein sequence ID" value="GAI53708.1"/>
    <property type="molecule type" value="Genomic_DNA"/>
</dbReference>
<feature type="non-terminal residue" evidence="1">
    <location>
        <position position="1"/>
    </location>
</feature>
<name>X1PCX2_9ZZZZ</name>
<gene>
    <name evidence="1" type="ORF">S06H3_61574</name>
</gene>
<reference evidence="1" key="1">
    <citation type="journal article" date="2014" name="Front. Microbiol.">
        <title>High frequency of phylogenetically diverse reductive dehalogenase-homologous genes in deep subseafloor sedimentary metagenomes.</title>
        <authorList>
            <person name="Kawai M."/>
            <person name="Futagami T."/>
            <person name="Toyoda A."/>
            <person name="Takaki Y."/>
            <person name="Nishi S."/>
            <person name="Hori S."/>
            <person name="Arai W."/>
            <person name="Tsubouchi T."/>
            <person name="Morono Y."/>
            <person name="Uchiyama I."/>
            <person name="Ito T."/>
            <person name="Fujiyama A."/>
            <person name="Inagaki F."/>
            <person name="Takami H."/>
        </authorList>
    </citation>
    <scope>NUCLEOTIDE SEQUENCE</scope>
    <source>
        <strain evidence="1">Expedition CK06-06</strain>
    </source>
</reference>
<dbReference type="AlphaFoldDB" id="X1PCX2"/>
<accession>X1PCX2</accession>
<organism evidence="1">
    <name type="scientific">marine sediment metagenome</name>
    <dbReference type="NCBI Taxonomy" id="412755"/>
    <lineage>
        <taxon>unclassified sequences</taxon>
        <taxon>metagenomes</taxon>
        <taxon>ecological metagenomes</taxon>
    </lineage>
</organism>
<protein>
    <submittedName>
        <fullName evidence="1">Uncharacterized protein</fullName>
    </submittedName>
</protein>
<proteinExistence type="predicted"/>
<comment type="caution">
    <text evidence="1">The sequence shown here is derived from an EMBL/GenBank/DDBJ whole genome shotgun (WGS) entry which is preliminary data.</text>
</comment>
<sequence>ILGECLSSAKVIIFDMLDKMSVEKLPVQP</sequence>